<feature type="transmembrane region" description="Helical" evidence="3">
    <location>
        <begin position="93"/>
        <end position="115"/>
    </location>
</feature>
<dbReference type="RefSeq" id="WP_208565527.1">
    <property type="nucleotide sequence ID" value="NZ_JAGFWR010000001.1"/>
</dbReference>
<evidence type="ECO:0000259" key="4">
    <source>
        <dbReference type="Pfam" id="PF13490"/>
    </source>
</evidence>
<evidence type="ECO:0000313" key="5">
    <source>
        <dbReference type="EMBL" id="MBO4159875.1"/>
    </source>
</evidence>
<sequence length="233" mass="24888">MTRCEFAHDDGAYVLGALAPADRAAYERHLSGCAACREAVAEVAVLPGLLGRLDPTTLEEFLPPPPEISRVPDLIAVARDRRRRERTRNRRRYALTALVAAAFALVLGFGGAAALRPAGPPAPTTQAVRMVSMAPVSPKTPALHAEIGLSGTKWGTEVTMHCGYDATAGYGKANTFRLVARGPDDATEQIASWLAAPGDDVNLRGATRFTDADLVRLELLRADGTLVLSYDVR</sequence>
<organism evidence="5 6">
    <name type="scientific">Micromonospora antibiotica</name>
    <dbReference type="NCBI Taxonomy" id="2807623"/>
    <lineage>
        <taxon>Bacteria</taxon>
        <taxon>Bacillati</taxon>
        <taxon>Actinomycetota</taxon>
        <taxon>Actinomycetes</taxon>
        <taxon>Micromonosporales</taxon>
        <taxon>Micromonosporaceae</taxon>
        <taxon>Micromonospora</taxon>
    </lineage>
</organism>
<comment type="caution">
    <text evidence="5">The sequence shown here is derived from an EMBL/GenBank/DDBJ whole genome shotgun (WGS) entry which is preliminary data.</text>
</comment>
<dbReference type="Proteomes" id="UP000671399">
    <property type="component" value="Unassembled WGS sequence"/>
</dbReference>
<accession>A0ABS3V2N8</accession>
<keyword evidence="3" id="KW-1133">Transmembrane helix</keyword>
<dbReference type="InterPro" id="IPR027383">
    <property type="entry name" value="Znf_put"/>
</dbReference>
<dbReference type="EMBL" id="JAGFWR010000001">
    <property type="protein sequence ID" value="MBO4159875.1"/>
    <property type="molecule type" value="Genomic_DNA"/>
</dbReference>
<keyword evidence="3" id="KW-0812">Transmembrane</keyword>
<dbReference type="InterPro" id="IPR041916">
    <property type="entry name" value="Anti_sigma_zinc_sf"/>
</dbReference>
<evidence type="ECO:0000256" key="2">
    <source>
        <dbReference type="ARBA" id="ARBA00023163"/>
    </source>
</evidence>
<keyword evidence="2" id="KW-0804">Transcription</keyword>
<keyword evidence="6" id="KW-1185">Reference proteome</keyword>
<proteinExistence type="predicted"/>
<feature type="domain" description="Putative zinc-finger" evidence="4">
    <location>
        <begin position="11"/>
        <end position="37"/>
    </location>
</feature>
<gene>
    <name evidence="5" type="ORF">JQN83_03490</name>
</gene>
<keyword evidence="3" id="KW-0472">Membrane</keyword>
<evidence type="ECO:0000256" key="1">
    <source>
        <dbReference type="ARBA" id="ARBA00023015"/>
    </source>
</evidence>
<evidence type="ECO:0000256" key="3">
    <source>
        <dbReference type="SAM" id="Phobius"/>
    </source>
</evidence>
<dbReference type="Pfam" id="PF13490">
    <property type="entry name" value="zf-HC2"/>
    <property type="match status" value="1"/>
</dbReference>
<dbReference type="Gene3D" id="1.10.10.1320">
    <property type="entry name" value="Anti-sigma factor, zinc-finger domain"/>
    <property type="match status" value="1"/>
</dbReference>
<keyword evidence="1" id="KW-0805">Transcription regulation</keyword>
<protein>
    <submittedName>
        <fullName evidence="5">Zf-HC2 domain-containing protein</fullName>
    </submittedName>
</protein>
<evidence type="ECO:0000313" key="6">
    <source>
        <dbReference type="Proteomes" id="UP000671399"/>
    </source>
</evidence>
<reference evidence="5 6" key="1">
    <citation type="submission" date="2021-03" db="EMBL/GenBank/DDBJ databases">
        <authorList>
            <person name="Lee D.-H."/>
        </authorList>
    </citation>
    <scope>NUCLEOTIDE SEQUENCE [LARGE SCALE GENOMIC DNA]</scope>
    <source>
        <strain evidence="5 6">MMS20-R2-23</strain>
    </source>
</reference>
<name>A0ABS3V2N8_9ACTN</name>